<dbReference type="PANTHER" id="PTHR37283:SF1">
    <property type="entry name" value="PH DOMAIN-CONTAINING PROTEIN YHR131C"/>
    <property type="match status" value="1"/>
</dbReference>
<organism evidence="3 4">
    <name type="scientific">Diaporthe vaccinii</name>
    <dbReference type="NCBI Taxonomy" id="105482"/>
    <lineage>
        <taxon>Eukaryota</taxon>
        <taxon>Fungi</taxon>
        <taxon>Dikarya</taxon>
        <taxon>Ascomycota</taxon>
        <taxon>Pezizomycotina</taxon>
        <taxon>Sordariomycetes</taxon>
        <taxon>Sordariomycetidae</taxon>
        <taxon>Diaporthales</taxon>
        <taxon>Diaporthaceae</taxon>
        <taxon>Diaporthe</taxon>
        <taxon>Diaporthe eres species complex</taxon>
    </lineage>
</organism>
<evidence type="ECO:0000313" key="3">
    <source>
        <dbReference type="EMBL" id="KAL2289667.1"/>
    </source>
</evidence>
<protein>
    <recommendedName>
        <fullName evidence="2">PH domain-containing protein</fullName>
    </recommendedName>
</protein>
<evidence type="ECO:0000259" key="2">
    <source>
        <dbReference type="SMART" id="SM00233"/>
    </source>
</evidence>
<reference evidence="3 4" key="1">
    <citation type="submission" date="2024-03" db="EMBL/GenBank/DDBJ databases">
        <title>A high-quality draft genome sequence of Diaporthe vaccinii, a causative agent of upright dieback and viscid rot disease in cranberry plants.</title>
        <authorList>
            <person name="Sarrasin M."/>
            <person name="Lang B.F."/>
            <person name="Burger G."/>
        </authorList>
    </citation>
    <scope>NUCLEOTIDE SEQUENCE [LARGE SCALE GENOMIC DNA]</scope>
    <source>
        <strain evidence="3 4">IS7</strain>
    </source>
</reference>
<proteinExistence type="predicted"/>
<dbReference type="PANTHER" id="PTHR37283">
    <property type="entry name" value="PH DOMAIN-CONTAINING PROTEIN YHR131C"/>
    <property type="match status" value="1"/>
</dbReference>
<gene>
    <name evidence="3" type="ORF">FJTKL_01903</name>
</gene>
<accession>A0ABR4F4N7</accession>
<name>A0ABR4F4N7_9PEZI</name>
<evidence type="ECO:0000256" key="1">
    <source>
        <dbReference type="SAM" id="MobiDB-lite"/>
    </source>
</evidence>
<dbReference type="Proteomes" id="UP001600888">
    <property type="component" value="Unassembled WGS sequence"/>
</dbReference>
<feature type="region of interest" description="Disordered" evidence="1">
    <location>
        <begin position="64"/>
        <end position="86"/>
    </location>
</feature>
<keyword evidence="4" id="KW-1185">Reference proteome</keyword>
<dbReference type="InterPro" id="IPR001849">
    <property type="entry name" value="PH_domain"/>
</dbReference>
<dbReference type="SUPFAM" id="SSF50729">
    <property type="entry name" value="PH domain-like"/>
    <property type="match status" value="1"/>
</dbReference>
<dbReference type="Gene3D" id="2.30.29.30">
    <property type="entry name" value="Pleckstrin-homology domain (PH domain)/Phosphotyrosine-binding domain (PTB)"/>
    <property type="match status" value="1"/>
</dbReference>
<dbReference type="InterPro" id="IPR011993">
    <property type="entry name" value="PH-like_dom_sf"/>
</dbReference>
<comment type="caution">
    <text evidence="3">The sequence shown here is derived from an EMBL/GenBank/DDBJ whole genome shotgun (WGS) entry which is preliminary data.</text>
</comment>
<feature type="domain" description="PH" evidence="2">
    <location>
        <begin position="109"/>
        <end position="227"/>
    </location>
</feature>
<dbReference type="SMART" id="SM00233">
    <property type="entry name" value="PH"/>
    <property type="match status" value="1"/>
</dbReference>
<evidence type="ECO:0000313" key="4">
    <source>
        <dbReference type="Proteomes" id="UP001600888"/>
    </source>
</evidence>
<dbReference type="EMBL" id="JBAWTH010000012">
    <property type="protein sequence ID" value="KAL2289667.1"/>
    <property type="molecule type" value="Genomic_DNA"/>
</dbReference>
<sequence length="441" mass="50079">MDPSGADEDDASAATFFNHAVELAPIDNRPAKVRRLSMEEDYLYEQVMTFAQPPSPPAYHVATHGTYQGPSRKGREAVLGGEGSPAEDEDVLPRYYCDVHMENVFQMKMEIEDAVKRAEYRNWRTMFVVLHGTALHIYGAKDKGWSWSKSRMHGPDVKPDNPPWLRKGALERSYSLQHADVGIAADYHKRRYVIRIRAETDQFLISCVELETFVKWLECLFAAIDVAAPIDERDFPRDQSIPRIQRLRWLRGQYSAQATSGGGSFQQLTESLVSMPESHMDTAMPVDPPADVEMSPGGPAGAENLSGDAAAIAPWDYIPHSPPPPNNPRQSVVPARRLSVSSYHNEGVEPETGKWRPRHIWTSTHDMVYAKLCYAVLLFKSPRKSNFVIFKGQRWHIDWSTGQRWHIDWSTGQMSRVQPPSYGEPEFWGPWQVIHAENPRI</sequence>